<keyword evidence="9" id="KW-1185">Reference proteome</keyword>
<keyword evidence="3" id="KW-0436">Ligase</keyword>
<dbReference type="AlphaFoldDB" id="A0A6G1HIJ4"/>
<dbReference type="InterPro" id="IPR045851">
    <property type="entry name" value="AMP-bd_C_sf"/>
</dbReference>
<protein>
    <submittedName>
        <fullName evidence="8">Acetyl-CoA synthetase-like protein</fullName>
    </submittedName>
</protein>
<organism evidence="8 9">
    <name type="scientific">Trichodelitschia bisporula</name>
    <dbReference type="NCBI Taxonomy" id="703511"/>
    <lineage>
        <taxon>Eukaryota</taxon>
        <taxon>Fungi</taxon>
        <taxon>Dikarya</taxon>
        <taxon>Ascomycota</taxon>
        <taxon>Pezizomycotina</taxon>
        <taxon>Dothideomycetes</taxon>
        <taxon>Dothideomycetes incertae sedis</taxon>
        <taxon>Phaeotrichales</taxon>
        <taxon>Phaeotrichaceae</taxon>
        <taxon>Trichodelitschia</taxon>
    </lineage>
</organism>
<keyword evidence="5" id="KW-0067">ATP-binding</keyword>
<comment type="similarity">
    <text evidence="2">Belongs to the ATP-dependent AMP-binding enzyme family.</text>
</comment>
<feature type="domain" description="AMP-binding enzyme C-terminal" evidence="7">
    <location>
        <begin position="413"/>
        <end position="490"/>
    </location>
</feature>
<dbReference type="InterPro" id="IPR042099">
    <property type="entry name" value="ANL_N_sf"/>
</dbReference>
<dbReference type="Pfam" id="PF13193">
    <property type="entry name" value="AMP-binding_C"/>
    <property type="match status" value="1"/>
</dbReference>
<accession>A0A6G1HIJ4</accession>
<evidence type="ECO:0000259" key="6">
    <source>
        <dbReference type="Pfam" id="PF00501"/>
    </source>
</evidence>
<dbReference type="InterPro" id="IPR025110">
    <property type="entry name" value="AMP-bd_C"/>
</dbReference>
<reference evidence="8" key="1">
    <citation type="journal article" date="2020" name="Stud. Mycol.">
        <title>101 Dothideomycetes genomes: a test case for predicting lifestyles and emergence of pathogens.</title>
        <authorList>
            <person name="Haridas S."/>
            <person name="Albert R."/>
            <person name="Binder M."/>
            <person name="Bloem J."/>
            <person name="Labutti K."/>
            <person name="Salamov A."/>
            <person name="Andreopoulos B."/>
            <person name="Baker S."/>
            <person name="Barry K."/>
            <person name="Bills G."/>
            <person name="Bluhm B."/>
            <person name="Cannon C."/>
            <person name="Castanera R."/>
            <person name="Culley D."/>
            <person name="Daum C."/>
            <person name="Ezra D."/>
            <person name="Gonzalez J."/>
            <person name="Henrissat B."/>
            <person name="Kuo A."/>
            <person name="Liang C."/>
            <person name="Lipzen A."/>
            <person name="Lutzoni F."/>
            <person name="Magnuson J."/>
            <person name="Mondo S."/>
            <person name="Nolan M."/>
            <person name="Ohm R."/>
            <person name="Pangilinan J."/>
            <person name="Park H.-J."/>
            <person name="Ramirez L."/>
            <person name="Alfaro M."/>
            <person name="Sun H."/>
            <person name="Tritt A."/>
            <person name="Yoshinaga Y."/>
            <person name="Zwiers L.-H."/>
            <person name="Turgeon B."/>
            <person name="Goodwin S."/>
            <person name="Spatafora J."/>
            <person name="Crous P."/>
            <person name="Grigoriev I."/>
        </authorList>
    </citation>
    <scope>NUCLEOTIDE SEQUENCE</scope>
    <source>
        <strain evidence="8">CBS 262.69</strain>
    </source>
</reference>
<evidence type="ECO:0000256" key="2">
    <source>
        <dbReference type="ARBA" id="ARBA00006432"/>
    </source>
</evidence>
<dbReference type="Proteomes" id="UP000799640">
    <property type="component" value="Unassembled WGS sequence"/>
</dbReference>
<feature type="domain" description="AMP-dependent synthetase/ligase" evidence="6">
    <location>
        <begin position="13"/>
        <end position="364"/>
    </location>
</feature>
<dbReference type="Gene3D" id="3.40.50.12780">
    <property type="entry name" value="N-terminal domain of ligase-like"/>
    <property type="match status" value="1"/>
</dbReference>
<dbReference type="EMBL" id="ML996710">
    <property type="protein sequence ID" value="KAF2395878.1"/>
    <property type="molecule type" value="Genomic_DNA"/>
</dbReference>
<keyword evidence="4" id="KW-0547">Nucleotide-binding</keyword>
<dbReference type="InterPro" id="IPR000873">
    <property type="entry name" value="AMP-dep_synth/lig_dom"/>
</dbReference>
<dbReference type="Gene3D" id="3.30.300.30">
    <property type="match status" value="1"/>
</dbReference>
<dbReference type="Pfam" id="PF00501">
    <property type="entry name" value="AMP-binding"/>
    <property type="match status" value="1"/>
</dbReference>
<dbReference type="GO" id="GO:0019748">
    <property type="term" value="P:secondary metabolic process"/>
    <property type="evidence" value="ECO:0007669"/>
    <property type="project" value="TreeGrafter"/>
</dbReference>
<evidence type="ECO:0000313" key="8">
    <source>
        <dbReference type="EMBL" id="KAF2395878.1"/>
    </source>
</evidence>
<dbReference type="PANTHER" id="PTHR24096:SF317">
    <property type="entry name" value="ADENYLATE-FORMING ENZYME AFEA"/>
    <property type="match status" value="1"/>
</dbReference>
<comment type="pathway">
    <text evidence="1">Secondary metabolite biosynthesis.</text>
</comment>
<dbReference type="GO" id="GO:0016405">
    <property type="term" value="F:CoA-ligase activity"/>
    <property type="evidence" value="ECO:0007669"/>
    <property type="project" value="TreeGrafter"/>
</dbReference>
<name>A0A6G1HIJ4_9PEZI</name>
<evidence type="ECO:0000256" key="3">
    <source>
        <dbReference type="ARBA" id="ARBA00022598"/>
    </source>
</evidence>
<evidence type="ECO:0000256" key="1">
    <source>
        <dbReference type="ARBA" id="ARBA00005179"/>
    </source>
</evidence>
<evidence type="ECO:0000259" key="7">
    <source>
        <dbReference type="Pfam" id="PF13193"/>
    </source>
</evidence>
<dbReference type="PANTHER" id="PTHR24096">
    <property type="entry name" value="LONG-CHAIN-FATTY-ACID--COA LIGASE"/>
    <property type="match status" value="1"/>
</dbReference>
<dbReference type="GO" id="GO:0005524">
    <property type="term" value="F:ATP binding"/>
    <property type="evidence" value="ECO:0007669"/>
    <property type="project" value="UniProtKB-KW"/>
</dbReference>
<evidence type="ECO:0000256" key="5">
    <source>
        <dbReference type="ARBA" id="ARBA00022840"/>
    </source>
</evidence>
<sequence length="532" mass="56387">MDLLSWTFADPDVQADKPILIDAADPTRSLSTAQLRSQVRRLIAGLQDTGIGPGDCVLVNAFNDVFYSVLYFGIMGCGGIFTGVNPAYKPAELAHHIALTQPKLIIAAPALLPSTLAAAAQCGLPPSAVYQFDLAPSSTTPGVQSWTSLLAPNERSWIIPADPATAPAHYASTSGTSGLPKAAILPHSYHVSQASFLSSSAATLPYTPIRLTALPPFHVFSTPIVPSSIRSRIPTYIAPRLDIPSFIATVSTHGITETYLAPPTIVALGANTAATSGTLRSLRQVWFGGAQLARPNREPLLRALHPNAAIQPVWGMTEAGWVTAGRLADTPDDSVGCVLPGYTVRVASDGELLVRGPALMLGYLRNEEASAAAWGDGWLRTGDVGREEGGKVWVVDRAKDLLKVRAWQVSPAEVEGVILAHPGVADAAVVGVELGDGSGEVPRAYVVRAAGGGGVSAEEVRQWTGERLARYKVPEEVVFVDCIPKNPTGKVLRRVLREEAKNERPKTEGEAVVVMEVTETQSRVGARHTYSG</sequence>
<dbReference type="OrthoDB" id="6509636at2759"/>
<dbReference type="SUPFAM" id="SSF56801">
    <property type="entry name" value="Acetyl-CoA synthetase-like"/>
    <property type="match status" value="1"/>
</dbReference>
<evidence type="ECO:0000256" key="4">
    <source>
        <dbReference type="ARBA" id="ARBA00022741"/>
    </source>
</evidence>
<evidence type="ECO:0000313" key="9">
    <source>
        <dbReference type="Proteomes" id="UP000799640"/>
    </source>
</evidence>
<gene>
    <name evidence="8" type="ORF">EJ06DRAFT_545330</name>
</gene>
<proteinExistence type="inferred from homology"/>